<dbReference type="KEGG" id="ams:AMIS_58110"/>
<dbReference type="eggNOG" id="COG0489">
    <property type="taxonomic scope" value="Bacteria"/>
</dbReference>
<dbReference type="STRING" id="512565.AMIS_58110"/>
<dbReference type="PATRIC" id="fig|512565.3.peg.5809"/>
<dbReference type="RefSeq" id="WP_014445919.1">
    <property type="nucleotide sequence ID" value="NC_017093.1"/>
</dbReference>
<dbReference type="InterPro" id="IPR027417">
    <property type="entry name" value="P-loop_NTPase"/>
</dbReference>
<keyword evidence="2" id="KW-0067">ATP-binding</keyword>
<dbReference type="eggNOG" id="COG3944">
    <property type="taxonomic scope" value="Bacteria"/>
</dbReference>
<evidence type="ECO:0000313" key="4">
    <source>
        <dbReference type="EMBL" id="BAL91031.1"/>
    </source>
</evidence>
<evidence type="ECO:0000256" key="2">
    <source>
        <dbReference type="ARBA" id="ARBA00022840"/>
    </source>
</evidence>
<dbReference type="AlphaFoldDB" id="I0HDE4"/>
<gene>
    <name evidence="4" type="ordered locus">AMIS_58110</name>
</gene>
<dbReference type="PANTHER" id="PTHR32309:SF31">
    <property type="entry name" value="CAPSULAR EXOPOLYSACCHARIDE FAMILY"/>
    <property type="match status" value="1"/>
</dbReference>
<evidence type="ECO:0000256" key="1">
    <source>
        <dbReference type="ARBA" id="ARBA00022741"/>
    </source>
</evidence>
<reference evidence="4 5" key="1">
    <citation type="submission" date="2012-02" db="EMBL/GenBank/DDBJ databases">
        <title>Complete genome sequence of Actinoplanes missouriensis 431 (= NBRC 102363).</title>
        <authorList>
            <person name="Ohnishi Y."/>
            <person name="Ishikawa J."/>
            <person name="Sekine M."/>
            <person name="Hosoyama A."/>
            <person name="Harada T."/>
            <person name="Narita H."/>
            <person name="Hata T."/>
            <person name="Konno Y."/>
            <person name="Tutikane K."/>
            <person name="Fujita N."/>
            <person name="Horinouchi S."/>
            <person name="Hayakawa M."/>
        </authorList>
    </citation>
    <scope>NUCLEOTIDE SEQUENCE [LARGE SCALE GENOMIC DNA]</scope>
    <source>
        <strain evidence="5">ATCC 14538 / DSM 43046 / CBS 188.64 / JCM 3121 / NBRC 102363 / NCIMB 12654 / NRRL B-3342 / UNCC 431</strain>
    </source>
</reference>
<feature type="compositionally biased region" description="Basic and acidic residues" evidence="3">
    <location>
        <begin position="515"/>
        <end position="531"/>
    </location>
</feature>
<name>I0HDE4_ACTM4</name>
<dbReference type="EMBL" id="AP012319">
    <property type="protein sequence ID" value="BAL91031.1"/>
    <property type="molecule type" value="Genomic_DNA"/>
</dbReference>
<dbReference type="SUPFAM" id="SSF52540">
    <property type="entry name" value="P-loop containing nucleoside triphosphate hydrolases"/>
    <property type="match status" value="1"/>
</dbReference>
<feature type="region of interest" description="Disordered" evidence="3">
    <location>
        <begin position="475"/>
        <end position="531"/>
    </location>
</feature>
<proteinExistence type="predicted"/>
<dbReference type="CDD" id="cd05387">
    <property type="entry name" value="BY-kinase"/>
    <property type="match status" value="1"/>
</dbReference>
<dbReference type="Proteomes" id="UP000007882">
    <property type="component" value="Chromosome"/>
</dbReference>
<evidence type="ECO:0008006" key="6">
    <source>
        <dbReference type="Google" id="ProtNLM"/>
    </source>
</evidence>
<evidence type="ECO:0000256" key="3">
    <source>
        <dbReference type="SAM" id="MobiDB-lite"/>
    </source>
</evidence>
<protein>
    <recommendedName>
        <fullName evidence="6">Capsular polysaccharide biosynthesis protein</fullName>
    </recommendedName>
</protein>
<dbReference type="Pfam" id="PF06564">
    <property type="entry name" value="CBP_BcsQ"/>
    <property type="match status" value="1"/>
</dbReference>
<accession>I0HDE4</accession>
<keyword evidence="5" id="KW-1185">Reference proteome</keyword>
<dbReference type="InterPro" id="IPR017746">
    <property type="entry name" value="Cellulose_synthase_operon_BcsQ"/>
</dbReference>
<evidence type="ECO:0000313" key="5">
    <source>
        <dbReference type="Proteomes" id="UP000007882"/>
    </source>
</evidence>
<organism evidence="4 5">
    <name type="scientific">Actinoplanes missouriensis (strain ATCC 14538 / DSM 43046 / CBS 188.64 / JCM 3121 / NBRC 102363 / NCIMB 12654 / NRRL B-3342 / UNCC 431)</name>
    <dbReference type="NCBI Taxonomy" id="512565"/>
    <lineage>
        <taxon>Bacteria</taxon>
        <taxon>Bacillati</taxon>
        <taxon>Actinomycetota</taxon>
        <taxon>Actinomycetes</taxon>
        <taxon>Micromonosporales</taxon>
        <taxon>Micromonosporaceae</taxon>
        <taxon>Actinoplanes</taxon>
    </lineage>
</organism>
<dbReference type="GO" id="GO:0005886">
    <property type="term" value="C:plasma membrane"/>
    <property type="evidence" value="ECO:0007669"/>
    <property type="project" value="TreeGrafter"/>
</dbReference>
<dbReference type="Gene3D" id="3.40.50.300">
    <property type="entry name" value="P-loop containing nucleotide triphosphate hydrolases"/>
    <property type="match status" value="1"/>
</dbReference>
<keyword evidence="1" id="KW-0547">Nucleotide-binding</keyword>
<dbReference type="HOGENOM" id="CLU_009912_4_1_11"/>
<sequence length="531" mass="55600">MELRAYVRACRRRWLWLLVPVLVAVTVATGLSLAGPPAYTSSMVVFVTGGNGDPDADARRLNSYIALLTGPRVAQGVVDRLGPDVTADQVQRSLAAQVREGTDLLVISATAPDPEQSREIVTTAASVLVSVTRQIGTPSDDGPAPAISIVQDAVTAEQPGSLGRNAGFAAVLGLLIGAAAVAIREATARTVAEEDDLRRLGLGTVGTIAIGNRRSGDPDQDLAEAFRRLRSLLPELSEPPDVRGPDRGRSVLLTGTSRREGTTAVTCGLAIAMAETGARVAVVDANLRTPGLGRYLDLESSRGLAEVLTGDARVPDVLQSSLGGRVTVLPSGENAPDPGEILASPRLGATVRTLTERFDVVLVDSPALHGVADAVVLSRVTDSALLVVRAGRTRTADVEKSLDLLRRVGARMAGAVLNALPRKLPTGKDWHEVVAEVQPGLDSIGLIPDGHRMEDTFVSLPPVGTARGRARVETAAISDAPETGAPERDAPDAEGQDVVRGSARVVTPAEVEVPAQREPELDTPESDRPDE</sequence>
<dbReference type="GO" id="GO:0004713">
    <property type="term" value="F:protein tyrosine kinase activity"/>
    <property type="evidence" value="ECO:0007669"/>
    <property type="project" value="TreeGrafter"/>
</dbReference>
<dbReference type="InterPro" id="IPR050445">
    <property type="entry name" value="Bact_polysacc_biosynth/exp"/>
</dbReference>
<dbReference type="InterPro" id="IPR005702">
    <property type="entry name" value="Wzc-like_C"/>
</dbReference>
<dbReference type="PANTHER" id="PTHR32309">
    <property type="entry name" value="TYROSINE-PROTEIN KINASE"/>
    <property type="match status" value="1"/>
</dbReference>